<sequence>MSSPSSPLPNIYPEQYEEYEDPFSSVDCSPKLQDRRARVFHDRISADGLISRRYEEGGQEYDVIRSSDAKMWSILRFADKRPEIFDPHIGGQSTWTLPSVLFLAEAKEVKNVFQLYIHDVIPGSELKLVILACPLCGHCTEEGGSSGAAKLFQHMKKTHIQFRKSIFTCHTTMGPFEGSICGEKFSTLNGLLHHMKNSDNPGCKHSSTTEARREKPVLWLD</sequence>
<evidence type="ECO:0000256" key="1">
    <source>
        <dbReference type="SAM" id="MobiDB-lite"/>
    </source>
</evidence>
<proteinExistence type="predicted"/>
<evidence type="ECO:0000313" key="2">
    <source>
        <dbReference type="EMBL" id="THH07408.1"/>
    </source>
</evidence>
<evidence type="ECO:0000313" key="3">
    <source>
        <dbReference type="Proteomes" id="UP000308199"/>
    </source>
</evidence>
<keyword evidence="3" id="KW-1185">Reference proteome</keyword>
<protein>
    <recommendedName>
        <fullName evidence="4">C2H2-type domain-containing protein</fullName>
    </recommendedName>
</protein>
<name>A0A4S4L964_9AGAM</name>
<feature type="compositionally biased region" description="Basic and acidic residues" evidence="1">
    <location>
        <begin position="210"/>
        <end position="221"/>
    </location>
</feature>
<comment type="caution">
    <text evidence="2">The sequence shown here is derived from an EMBL/GenBank/DDBJ whole genome shotgun (WGS) entry which is preliminary data.</text>
</comment>
<reference evidence="2 3" key="1">
    <citation type="submission" date="2019-02" db="EMBL/GenBank/DDBJ databases">
        <title>Genome sequencing of the rare red list fungi Phellinidium pouzarii.</title>
        <authorList>
            <person name="Buettner E."/>
            <person name="Kellner H."/>
        </authorList>
    </citation>
    <scope>NUCLEOTIDE SEQUENCE [LARGE SCALE GENOMIC DNA]</scope>
    <source>
        <strain evidence="2 3">DSM 108285</strain>
    </source>
</reference>
<gene>
    <name evidence="2" type="ORF">EW145_g3386</name>
</gene>
<feature type="region of interest" description="Disordered" evidence="1">
    <location>
        <begin position="199"/>
        <end position="221"/>
    </location>
</feature>
<dbReference type="EMBL" id="SGPK01000144">
    <property type="protein sequence ID" value="THH07408.1"/>
    <property type="molecule type" value="Genomic_DNA"/>
</dbReference>
<evidence type="ECO:0008006" key="4">
    <source>
        <dbReference type="Google" id="ProtNLM"/>
    </source>
</evidence>
<dbReference type="Proteomes" id="UP000308199">
    <property type="component" value="Unassembled WGS sequence"/>
</dbReference>
<dbReference type="AlphaFoldDB" id="A0A4S4L964"/>
<accession>A0A4S4L964</accession>
<organism evidence="2 3">
    <name type="scientific">Phellinidium pouzarii</name>
    <dbReference type="NCBI Taxonomy" id="167371"/>
    <lineage>
        <taxon>Eukaryota</taxon>
        <taxon>Fungi</taxon>
        <taxon>Dikarya</taxon>
        <taxon>Basidiomycota</taxon>
        <taxon>Agaricomycotina</taxon>
        <taxon>Agaricomycetes</taxon>
        <taxon>Hymenochaetales</taxon>
        <taxon>Hymenochaetaceae</taxon>
        <taxon>Phellinidium</taxon>
    </lineage>
</organism>